<evidence type="ECO:0000313" key="4">
    <source>
        <dbReference type="Proteomes" id="UP000039021"/>
    </source>
</evidence>
<proteinExistence type="predicted"/>
<reference evidence="4 5" key="2">
    <citation type="submission" date="2015-03" db="EMBL/GenBank/DDBJ databases">
        <authorList>
            <consortium name="Pathogen Informatics"/>
        </authorList>
    </citation>
    <scope>NUCLEOTIDE SEQUENCE [LARGE SCALE GENOMIC DNA]</scope>
    <source>
        <strain evidence="2 5">Bir 172</strain>
        <strain evidence="4">N09902308</strain>
    </source>
</reference>
<evidence type="ECO:0000313" key="5">
    <source>
        <dbReference type="Proteomes" id="UP000048948"/>
    </source>
</evidence>
<dbReference type="EMBL" id="CSBK01004303">
    <property type="protein sequence ID" value="CPB76022.1"/>
    <property type="molecule type" value="Genomic_DNA"/>
</dbReference>
<evidence type="ECO:0000256" key="1">
    <source>
        <dbReference type="SAM" id="MobiDB-lite"/>
    </source>
</evidence>
<accession>A0A655ASS0</accession>
<dbReference type="Proteomes" id="UP000048948">
    <property type="component" value="Unassembled WGS sequence"/>
</dbReference>
<dbReference type="EMBL" id="CNGE01001089">
    <property type="protein sequence ID" value="CKT70300.1"/>
    <property type="molecule type" value="Genomic_DNA"/>
</dbReference>
<dbReference type="AlphaFoldDB" id="A0A655ASS0"/>
<evidence type="ECO:0000313" key="3">
    <source>
        <dbReference type="EMBL" id="CPB76022.1"/>
    </source>
</evidence>
<gene>
    <name evidence="3" type="ORF">ERS007739_05403</name>
    <name evidence="2" type="ORF">ERS027646_04023</name>
</gene>
<feature type="region of interest" description="Disordered" evidence="1">
    <location>
        <begin position="20"/>
        <end position="39"/>
    </location>
</feature>
<protein>
    <submittedName>
        <fullName evidence="2">Uncharacterized protein</fullName>
    </submittedName>
</protein>
<reference evidence="3" key="1">
    <citation type="submission" date="2015-03" db="EMBL/GenBank/DDBJ databases">
        <authorList>
            <consortium name="Pathogen Informatics"/>
            <person name="Murphy D."/>
        </authorList>
    </citation>
    <scope>NUCLEOTIDE SEQUENCE</scope>
    <source>
        <strain evidence="3">N09902308</strain>
    </source>
</reference>
<dbReference type="Proteomes" id="UP000039021">
    <property type="component" value="Unassembled WGS sequence"/>
</dbReference>
<sequence length="39" mass="3885">MGDEIGPWAASLTARLARSPASAAPTATITPATACVDRS</sequence>
<name>A0A655ASS0_MYCTX</name>
<evidence type="ECO:0000313" key="2">
    <source>
        <dbReference type="EMBL" id="CKT70300.1"/>
    </source>
</evidence>
<organism evidence="2 5">
    <name type="scientific">Mycobacterium tuberculosis</name>
    <dbReference type="NCBI Taxonomy" id="1773"/>
    <lineage>
        <taxon>Bacteria</taxon>
        <taxon>Bacillati</taxon>
        <taxon>Actinomycetota</taxon>
        <taxon>Actinomycetes</taxon>
        <taxon>Mycobacteriales</taxon>
        <taxon>Mycobacteriaceae</taxon>
        <taxon>Mycobacterium</taxon>
        <taxon>Mycobacterium tuberculosis complex</taxon>
    </lineage>
</organism>